<name>A0ABV6DHV8_9BACL</name>
<dbReference type="RefSeq" id="WP_377469350.1">
    <property type="nucleotide sequence ID" value="NZ_JBHLWN010000027.1"/>
</dbReference>
<dbReference type="PANTHER" id="PTHR32089:SF112">
    <property type="entry name" value="LYSOZYME-LIKE PROTEIN-RELATED"/>
    <property type="match status" value="1"/>
</dbReference>
<reference evidence="10 11" key="1">
    <citation type="submission" date="2024-09" db="EMBL/GenBank/DDBJ databases">
        <authorList>
            <person name="Sun Q."/>
            <person name="Mori K."/>
        </authorList>
    </citation>
    <scope>NUCLEOTIDE SEQUENCE [LARGE SCALE GENOMIC DNA]</scope>
    <source>
        <strain evidence="10 11">CCM 7759</strain>
    </source>
</reference>
<evidence type="ECO:0000256" key="3">
    <source>
        <dbReference type="ARBA" id="ARBA00023136"/>
    </source>
</evidence>
<comment type="similarity">
    <text evidence="5">Belongs to the methyl-accepting chemotaxis (MCP) protein family.</text>
</comment>
<evidence type="ECO:0000256" key="7">
    <source>
        <dbReference type="SAM" id="Phobius"/>
    </source>
</evidence>
<evidence type="ECO:0000313" key="10">
    <source>
        <dbReference type="EMBL" id="MFC0212230.1"/>
    </source>
</evidence>
<dbReference type="Gene3D" id="1.10.287.950">
    <property type="entry name" value="Methyl-accepting chemotaxis protein"/>
    <property type="match status" value="1"/>
</dbReference>
<gene>
    <name evidence="10" type="ORF">ACFFK0_07120</name>
</gene>
<sequence length="563" mass="60601">MNMTLRSKLYIGFGTILAVMLLISGIGYYCIVKLNRSYVDVINRDAVIVNLIKDMTISVEKEHSSVGDFLISGAPEHLEAYNQARREFAVNKRKLDQLATDPDRWQILQGLDLMQDQFVIAADQMINAKRNNDTAGYSKIMKDQAIIFTKFSQISQKFVNDEQNRLNDTVAKTVQQSDATRNLLILIVVIGAVIGVLASYFISRMISVPVMKLHGMAVRIAEGDLTVTRSDIRNRDEVGELAKAFDTMVHNLRKLIFEVGLHAEQVAASSEELTAGAAQTSKASEHIAQITEQLALGAQTQVGSIHQSFQMLGSINEQSRLIAESAADVSAAAEIASQTVTAGTDAVNTAIQQMASIQYNVSEISGVVRSLGEKSKEIDTIISFITGIARQTNLLSLNAAIEASRAGEAGRGFAVVASEVRKLAEQTAQSGKKVAEVIGTIQAETANTVDIVARGEQEVQSGIQTVQLAGDSFTHIQQVIQAVEAKIKHVSTAANMMADGTQSLVSAFEDISEVTSAAAEGSQGLSASAEEQLATMEEITGSAEALSAMSEELLNLTAKFKVK</sequence>
<dbReference type="Pfam" id="PF05227">
    <property type="entry name" value="CHASE3"/>
    <property type="match status" value="1"/>
</dbReference>
<evidence type="ECO:0000256" key="6">
    <source>
        <dbReference type="PROSITE-ProRule" id="PRU00284"/>
    </source>
</evidence>
<feature type="transmembrane region" description="Helical" evidence="7">
    <location>
        <begin position="9"/>
        <end position="29"/>
    </location>
</feature>
<dbReference type="PROSITE" id="PS50885">
    <property type="entry name" value="HAMP"/>
    <property type="match status" value="1"/>
</dbReference>
<organism evidence="10 11">
    <name type="scientific">Paenibacillus chartarius</name>
    <dbReference type="NCBI Taxonomy" id="747481"/>
    <lineage>
        <taxon>Bacteria</taxon>
        <taxon>Bacillati</taxon>
        <taxon>Bacillota</taxon>
        <taxon>Bacilli</taxon>
        <taxon>Bacillales</taxon>
        <taxon>Paenibacillaceae</taxon>
        <taxon>Paenibacillus</taxon>
    </lineage>
</organism>
<dbReference type="SMART" id="SM00283">
    <property type="entry name" value="MA"/>
    <property type="match status" value="1"/>
</dbReference>
<feature type="transmembrane region" description="Helical" evidence="7">
    <location>
        <begin position="183"/>
        <end position="202"/>
    </location>
</feature>
<dbReference type="EMBL" id="JBHLWN010000027">
    <property type="protein sequence ID" value="MFC0212230.1"/>
    <property type="molecule type" value="Genomic_DNA"/>
</dbReference>
<dbReference type="InterPro" id="IPR004089">
    <property type="entry name" value="MCPsignal_dom"/>
</dbReference>
<evidence type="ECO:0000259" key="8">
    <source>
        <dbReference type="PROSITE" id="PS50111"/>
    </source>
</evidence>
<keyword evidence="2" id="KW-1003">Cell membrane</keyword>
<protein>
    <submittedName>
        <fullName evidence="10">Methyl-accepting chemotaxis protein</fullName>
    </submittedName>
</protein>
<dbReference type="PROSITE" id="PS50111">
    <property type="entry name" value="CHEMOTAXIS_TRANSDUC_2"/>
    <property type="match status" value="1"/>
</dbReference>
<dbReference type="SMART" id="SM00304">
    <property type="entry name" value="HAMP"/>
    <property type="match status" value="1"/>
</dbReference>
<evidence type="ECO:0000256" key="1">
    <source>
        <dbReference type="ARBA" id="ARBA00004236"/>
    </source>
</evidence>
<dbReference type="SUPFAM" id="SSF58104">
    <property type="entry name" value="Methyl-accepting chemotaxis protein (MCP) signaling domain"/>
    <property type="match status" value="1"/>
</dbReference>
<comment type="caution">
    <text evidence="10">The sequence shown here is derived from an EMBL/GenBank/DDBJ whole genome shotgun (WGS) entry which is preliminary data.</text>
</comment>
<keyword evidence="7" id="KW-0812">Transmembrane</keyword>
<dbReference type="Gene3D" id="6.10.340.10">
    <property type="match status" value="1"/>
</dbReference>
<keyword evidence="3 7" id="KW-0472">Membrane</keyword>
<dbReference type="InterPro" id="IPR003660">
    <property type="entry name" value="HAMP_dom"/>
</dbReference>
<dbReference type="Pfam" id="PF00015">
    <property type="entry name" value="MCPsignal"/>
    <property type="match status" value="1"/>
</dbReference>
<dbReference type="PANTHER" id="PTHR32089">
    <property type="entry name" value="METHYL-ACCEPTING CHEMOTAXIS PROTEIN MCPB"/>
    <property type="match status" value="1"/>
</dbReference>
<evidence type="ECO:0000313" key="11">
    <source>
        <dbReference type="Proteomes" id="UP001589776"/>
    </source>
</evidence>
<accession>A0ABV6DHV8</accession>
<evidence type="ECO:0000259" key="9">
    <source>
        <dbReference type="PROSITE" id="PS50885"/>
    </source>
</evidence>
<keyword evidence="11" id="KW-1185">Reference proteome</keyword>
<dbReference type="Proteomes" id="UP001589776">
    <property type="component" value="Unassembled WGS sequence"/>
</dbReference>
<evidence type="ECO:0000256" key="4">
    <source>
        <dbReference type="ARBA" id="ARBA00023224"/>
    </source>
</evidence>
<dbReference type="CDD" id="cd11386">
    <property type="entry name" value="MCP_signal"/>
    <property type="match status" value="1"/>
</dbReference>
<evidence type="ECO:0000256" key="2">
    <source>
        <dbReference type="ARBA" id="ARBA00022475"/>
    </source>
</evidence>
<feature type="domain" description="HAMP" evidence="9">
    <location>
        <begin position="204"/>
        <end position="257"/>
    </location>
</feature>
<proteinExistence type="inferred from homology"/>
<keyword evidence="7" id="KW-1133">Transmembrane helix</keyword>
<dbReference type="CDD" id="cd06225">
    <property type="entry name" value="HAMP"/>
    <property type="match status" value="1"/>
</dbReference>
<dbReference type="Pfam" id="PF00672">
    <property type="entry name" value="HAMP"/>
    <property type="match status" value="1"/>
</dbReference>
<dbReference type="InterPro" id="IPR007891">
    <property type="entry name" value="CHASE3"/>
</dbReference>
<comment type="subcellular location">
    <subcellularLocation>
        <location evidence="1">Cell membrane</location>
    </subcellularLocation>
</comment>
<feature type="domain" description="Methyl-accepting transducer" evidence="8">
    <location>
        <begin position="276"/>
        <end position="512"/>
    </location>
</feature>
<keyword evidence="4 6" id="KW-0807">Transducer</keyword>
<evidence type="ECO:0000256" key="5">
    <source>
        <dbReference type="ARBA" id="ARBA00029447"/>
    </source>
</evidence>